<keyword evidence="4" id="KW-0505">Motor protein</keyword>
<evidence type="ECO:0000256" key="4">
    <source>
        <dbReference type="ARBA" id="ARBA00023175"/>
    </source>
</evidence>
<evidence type="ECO:0000313" key="7">
    <source>
        <dbReference type="EMBL" id="KAG0488059.1"/>
    </source>
</evidence>
<dbReference type="Gene3D" id="3.40.850.10">
    <property type="entry name" value="Kinesin motor domain"/>
    <property type="match status" value="1"/>
</dbReference>
<dbReference type="InterPro" id="IPR027417">
    <property type="entry name" value="P-loop_NTPase"/>
</dbReference>
<dbReference type="Pfam" id="PF00225">
    <property type="entry name" value="Kinesin"/>
    <property type="match status" value="1"/>
</dbReference>
<keyword evidence="9" id="KW-1185">Reference proteome</keyword>
<reference evidence="9 10" key="1">
    <citation type="journal article" date="2020" name="Nat. Food">
        <title>A phased Vanilla planifolia genome enables genetic improvement of flavour and production.</title>
        <authorList>
            <person name="Hasing T."/>
            <person name="Tang H."/>
            <person name="Brym M."/>
            <person name="Khazi F."/>
            <person name="Huang T."/>
            <person name="Chambers A.H."/>
        </authorList>
    </citation>
    <scope>NUCLEOTIDE SEQUENCE [LARGE SCALE GENOMIC DNA]</scope>
    <source>
        <tissue evidence="7">Leaf</tissue>
    </source>
</reference>
<keyword evidence="3" id="KW-0802">TPR repeat</keyword>
<dbReference type="Proteomes" id="UP000639772">
    <property type="component" value="Chromosome 3"/>
</dbReference>
<dbReference type="GO" id="GO:0003777">
    <property type="term" value="F:microtubule motor activity"/>
    <property type="evidence" value="ECO:0007669"/>
    <property type="project" value="InterPro"/>
</dbReference>
<name>A0A835RBL6_VANPL</name>
<dbReference type="GO" id="GO:0005874">
    <property type="term" value="C:microtubule"/>
    <property type="evidence" value="ECO:0007669"/>
    <property type="project" value="UniProtKB-KW"/>
</dbReference>
<dbReference type="EMBL" id="JADCNM010000003">
    <property type="protein sequence ID" value="KAG0489743.1"/>
    <property type="molecule type" value="Genomic_DNA"/>
</dbReference>
<sequence length="226" mass="25653">MQKNFAQYVEIVSATVMELKNAVRVFSQLSSASSYHSHGFDEKKMETHVEYCKHLLDAAKVHCEVAECEEQQNRQRLEVARQLERRKQEDELKRVMQQRSFLSEEMEEEHAKQLSGQDEETDRAHDRLAVAGLEDSDVEDDMAINKSLSSSGDVIFAIAKKEDHVPYRNSKWTYLLQGHRHDCVMAKHRQSRSGLFKAIVDKGVISGGADGLSTATVANSQSQNLE</sequence>
<dbReference type="PANTHER" id="PTHR14027:SF2">
    <property type="entry name" value="RNA POLYMERASE-ASSOCIATED PROTEIN CTR9 HOMOLOG"/>
    <property type="match status" value="1"/>
</dbReference>
<feature type="domain" description="Kinesin motor" evidence="6">
    <location>
        <begin position="128"/>
        <end position="177"/>
    </location>
</feature>
<gene>
    <name evidence="8" type="ORF">HPP92_006606</name>
    <name evidence="7" type="ORF">HPP92_006870</name>
</gene>
<evidence type="ECO:0000313" key="10">
    <source>
        <dbReference type="Proteomes" id="UP000639772"/>
    </source>
</evidence>
<protein>
    <recommendedName>
        <fullName evidence="6">Kinesin motor domain-containing protein</fullName>
    </recommendedName>
</protein>
<evidence type="ECO:0000313" key="9">
    <source>
        <dbReference type="Proteomes" id="UP000636800"/>
    </source>
</evidence>
<evidence type="ECO:0000256" key="5">
    <source>
        <dbReference type="SAM" id="MobiDB-lite"/>
    </source>
</evidence>
<evidence type="ECO:0000256" key="2">
    <source>
        <dbReference type="ARBA" id="ARBA00022737"/>
    </source>
</evidence>
<comment type="caution">
    <text evidence="7">The sequence shown here is derived from an EMBL/GenBank/DDBJ whole genome shotgun (WGS) entry which is preliminary data.</text>
</comment>
<organism evidence="7 9">
    <name type="scientific">Vanilla planifolia</name>
    <name type="common">Vanilla</name>
    <dbReference type="NCBI Taxonomy" id="51239"/>
    <lineage>
        <taxon>Eukaryota</taxon>
        <taxon>Viridiplantae</taxon>
        <taxon>Streptophyta</taxon>
        <taxon>Embryophyta</taxon>
        <taxon>Tracheophyta</taxon>
        <taxon>Spermatophyta</taxon>
        <taxon>Magnoliopsida</taxon>
        <taxon>Liliopsida</taxon>
        <taxon>Asparagales</taxon>
        <taxon>Orchidaceae</taxon>
        <taxon>Vanilloideae</taxon>
        <taxon>Vanilleae</taxon>
        <taxon>Vanilla</taxon>
    </lineage>
</organism>
<dbReference type="GO" id="GO:0006368">
    <property type="term" value="P:transcription elongation by RNA polymerase II"/>
    <property type="evidence" value="ECO:0007669"/>
    <property type="project" value="TreeGrafter"/>
</dbReference>
<dbReference type="GO" id="GO:0006355">
    <property type="term" value="P:regulation of DNA-templated transcription"/>
    <property type="evidence" value="ECO:0007669"/>
    <property type="project" value="InterPro"/>
</dbReference>
<dbReference type="GO" id="GO:0005524">
    <property type="term" value="F:ATP binding"/>
    <property type="evidence" value="ECO:0007669"/>
    <property type="project" value="InterPro"/>
</dbReference>
<dbReference type="OrthoDB" id="3176171at2759"/>
<dbReference type="GO" id="GO:0016593">
    <property type="term" value="C:Cdc73/Paf1 complex"/>
    <property type="evidence" value="ECO:0007669"/>
    <property type="project" value="TreeGrafter"/>
</dbReference>
<dbReference type="GO" id="GO:0007018">
    <property type="term" value="P:microtubule-based movement"/>
    <property type="evidence" value="ECO:0007669"/>
    <property type="project" value="InterPro"/>
</dbReference>
<feature type="region of interest" description="Disordered" evidence="5">
    <location>
        <begin position="101"/>
        <end position="123"/>
    </location>
</feature>
<evidence type="ECO:0000313" key="8">
    <source>
        <dbReference type="EMBL" id="KAG0489743.1"/>
    </source>
</evidence>
<dbReference type="PANTHER" id="PTHR14027">
    <property type="entry name" value="RNA POLYMERASE-ASSOCIATED PROTEIN CTR9"/>
    <property type="match status" value="1"/>
</dbReference>
<dbReference type="InterPro" id="IPR036961">
    <property type="entry name" value="Kinesin_motor_dom_sf"/>
</dbReference>
<dbReference type="SUPFAM" id="SSF52540">
    <property type="entry name" value="P-loop containing nucleoside triphosphate hydrolases"/>
    <property type="match status" value="1"/>
</dbReference>
<keyword evidence="2" id="KW-0677">Repeat</keyword>
<proteinExistence type="predicted"/>
<dbReference type="GO" id="GO:0008017">
    <property type="term" value="F:microtubule binding"/>
    <property type="evidence" value="ECO:0007669"/>
    <property type="project" value="InterPro"/>
</dbReference>
<accession>A0A835RBL6</accession>
<dbReference type="InterPro" id="IPR031101">
    <property type="entry name" value="Ctr9"/>
</dbReference>
<dbReference type="AlphaFoldDB" id="A0A835RBL6"/>
<dbReference type="EMBL" id="JADCNL010000003">
    <property type="protein sequence ID" value="KAG0488059.1"/>
    <property type="molecule type" value="Genomic_DNA"/>
</dbReference>
<dbReference type="InterPro" id="IPR001752">
    <property type="entry name" value="Kinesin_motor_dom"/>
</dbReference>
<evidence type="ECO:0000259" key="6">
    <source>
        <dbReference type="Pfam" id="PF00225"/>
    </source>
</evidence>
<dbReference type="Proteomes" id="UP000636800">
    <property type="component" value="Chromosome 3"/>
</dbReference>
<evidence type="ECO:0000256" key="3">
    <source>
        <dbReference type="ARBA" id="ARBA00022803"/>
    </source>
</evidence>
<dbReference type="GO" id="GO:0000993">
    <property type="term" value="F:RNA polymerase II complex binding"/>
    <property type="evidence" value="ECO:0007669"/>
    <property type="project" value="TreeGrafter"/>
</dbReference>
<evidence type="ECO:0000256" key="1">
    <source>
        <dbReference type="ARBA" id="ARBA00022701"/>
    </source>
</evidence>
<keyword evidence="1" id="KW-0493">Microtubule</keyword>